<feature type="compositionally biased region" description="Basic and acidic residues" evidence="1">
    <location>
        <begin position="92"/>
        <end position="101"/>
    </location>
</feature>
<feature type="compositionally biased region" description="Polar residues" evidence="1">
    <location>
        <begin position="44"/>
        <end position="55"/>
    </location>
</feature>
<sequence>MDLLAGYGSGSDAASDAEDAQDPLSNGVATDRGGLLANLPPPSTSQASAGDTTLSGMPAPRRSRKPVKFMLPRAAIPDSSDEEDQPKKKKVRPDTRGKRLGDVLPAPKSDSVLGGGLGAGGGTRLLDIGDEDDFKDMPPTGDGVLGGADAYTGGNEEFRVEDDVLPATEYGAAPAADYGAYGSGPTAAYGTNGAAPAAASYAAPFSAQFGKNGGAYGQNGAHAGPEAAPANGEQLLQEAMQADARGAARRNAKDPFANLGVQFKEVKQDKLKYIDPGKKEAANAARTAFGADYEAKLRQEAGALPDKLARRKHQISSLFYQAKMKELEVLETKTQGMKTKAETQAKYGW</sequence>
<organism evidence="2 3">
    <name type="scientific">Coccomyxa subellipsoidea (strain C-169)</name>
    <name type="common">Green microalga</name>
    <dbReference type="NCBI Taxonomy" id="574566"/>
    <lineage>
        <taxon>Eukaryota</taxon>
        <taxon>Viridiplantae</taxon>
        <taxon>Chlorophyta</taxon>
        <taxon>core chlorophytes</taxon>
        <taxon>Trebouxiophyceae</taxon>
        <taxon>Trebouxiophyceae incertae sedis</taxon>
        <taxon>Coccomyxaceae</taxon>
        <taxon>Coccomyxa</taxon>
        <taxon>Coccomyxa subellipsoidea</taxon>
    </lineage>
</organism>
<gene>
    <name evidence="2" type="ORF">COCSUDRAFT_68037</name>
</gene>
<dbReference type="Proteomes" id="UP000007264">
    <property type="component" value="Unassembled WGS sequence"/>
</dbReference>
<dbReference type="GeneID" id="17036964"/>
<keyword evidence="3" id="KW-1185">Reference proteome</keyword>
<feature type="region of interest" description="Disordered" evidence="1">
    <location>
        <begin position="1"/>
        <end position="153"/>
    </location>
</feature>
<evidence type="ECO:0008006" key="4">
    <source>
        <dbReference type="Google" id="ProtNLM"/>
    </source>
</evidence>
<accession>I0YK95</accession>
<evidence type="ECO:0000313" key="2">
    <source>
        <dbReference type="EMBL" id="EIE18814.1"/>
    </source>
</evidence>
<reference evidence="2 3" key="1">
    <citation type="journal article" date="2012" name="Genome Biol.">
        <title>The genome of the polar eukaryotic microalga coccomyxa subellipsoidea reveals traits of cold adaptation.</title>
        <authorList>
            <person name="Blanc G."/>
            <person name="Agarkova I."/>
            <person name="Grimwood J."/>
            <person name="Kuo A."/>
            <person name="Brueggeman A."/>
            <person name="Dunigan D."/>
            <person name="Gurnon J."/>
            <person name="Ladunga I."/>
            <person name="Lindquist E."/>
            <person name="Lucas S."/>
            <person name="Pangilinan J."/>
            <person name="Proschold T."/>
            <person name="Salamov A."/>
            <person name="Schmutz J."/>
            <person name="Weeks D."/>
            <person name="Yamada T."/>
            <person name="Claverie J.M."/>
            <person name="Grigoriev I."/>
            <person name="Van Etten J."/>
            <person name="Lomsadze A."/>
            <person name="Borodovsky M."/>
        </authorList>
    </citation>
    <scope>NUCLEOTIDE SEQUENCE [LARGE SCALE GENOMIC DNA]</scope>
    <source>
        <strain evidence="2 3">C-169</strain>
    </source>
</reference>
<feature type="compositionally biased region" description="Gly residues" evidence="1">
    <location>
        <begin position="113"/>
        <end position="123"/>
    </location>
</feature>
<comment type="caution">
    <text evidence="2">The sequence shown here is derived from an EMBL/GenBank/DDBJ whole genome shotgun (WGS) entry which is preliminary data.</text>
</comment>
<dbReference type="STRING" id="574566.I0YK95"/>
<evidence type="ECO:0000313" key="3">
    <source>
        <dbReference type="Proteomes" id="UP000007264"/>
    </source>
</evidence>
<dbReference type="OrthoDB" id="206969at2759"/>
<dbReference type="eggNOG" id="KOG3903">
    <property type="taxonomic scope" value="Eukaryota"/>
</dbReference>
<evidence type="ECO:0000256" key="1">
    <source>
        <dbReference type="SAM" id="MobiDB-lite"/>
    </source>
</evidence>
<dbReference type="AlphaFoldDB" id="I0YK95"/>
<proteinExistence type="predicted"/>
<dbReference type="EMBL" id="AGSI01000021">
    <property type="protein sequence ID" value="EIE18814.1"/>
    <property type="molecule type" value="Genomic_DNA"/>
</dbReference>
<dbReference type="Pfam" id="PF10253">
    <property type="entry name" value="PRCC"/>
    <property type="match status" value="1"/>
</dbReference>
<dbReference type="InterPro" id="IPR018800">
    <property type="entry name" value="PRCC"/>
</dbReference>
<dbReference type="PANTHER" id="PTHR13621">
    <property type="entry name" value="PROLINE-RICH PROTEIN PRCC"/>
    <property type="match status" value="1"/>
</dbReference>
<dbReference type="GO" id="GO:0005634">
    <property type="term" value="C:nucleus"/>
    <property type="evidence" value="ECO:0007669"/>
    <property type="project" value="TreeGrafter"/>
</dbReference>
<name>I0YK95_COCSC</name>
<dbReference type="KEGG" id="csl:COCSUDRAFT_68037"/>
<protein>
    <recommendedName>
        <fullName evidence="4">Proline-rich protein PRCC</fullName>
    </recommendedName>
</protein>
<dbReference type="RefSeq" id="XP_005643358.1">
    <property type="nucleotide sequence ID" value="XM_005643301.1"/>
</dbReference>
<dbReference type="PANTHER" id="PTHR13621:SF2">
    <property type="entry name" value="PROLINE-RICH PROTEIN PRCC"/>
    <property type="match status" value="1"/>
</dbReference>